<gene>
    <name evidence="2" type="ORF">E2C01_028446</name>
</gene>
<feature type="region of interest" description="Disordered" evidence="1">
    <location>
        <begin position="41"/>
        <end position="60"/>
    </location>
</feature>
<sequence>MKILVCAAHEMRGSTFWLRWIASAVLVRQAYLVLPNWHLPRPSSHPQGQKVTPAQLLTMP</sequence>
<evidence type="ECO:0000256" key="1">
    <source>
        <dbReference type="SAM" id="MobiDB-lite"/>
    </source>
</evidence>
<accession>A0A5B7EP60</accession>
<comment type="caution">
    <text evidence="2">The sequence shown here is derived from an EMBL/GenBank/DDBJ whole genome shotgun (WGS) entry which is preliminary data.</text>
</comment>
<protein>
    <submittedName>
        <fullName evidence="2">Uncharacterized protein</fullName>
    </submittedName>
</protein>
<dbReference type="AlphaFoldDB" id="A0A5B7EP60"/>
<proteinExistence type="predicted"/>
<evidence type="ECO:0000313" key="3">
    <source>
        <dbReference type="Proteomes" id="UP000324222"/>
    </source>
</evidence>
<keyword evidence="3" id="KW-1185">Reference proteome</keyword>
<name>A0A5B7EP60_PORTR</name>
<reference evidence="2 3" key="1">
    <citation type="submission" date="2019-05" db="EMBL/GenBank/DDBJ databases">
        <title>Another draft genome of Portunus trituberculatus and its Hox gene families provides insights of decapod evolution.</title>
        <authorList>
            <person name="Jeong J.-H."/>
            <person name="Song I."/>
            <person name="Kim S."/>
            <person name="Choi T."/>
            <person name="Kim D."/>
            <person name="Ryu S."/>
            <person name="Kim W."/>
        </authorList>
    </citation>
    <scope>NUCLEOTIDE SEQUENCE [LARGE SCALE GENOMIC DNA]</scope>
    <source>
        <tissue evidence="2">Muscle</tissue>
    </source>
</reference>
<organism evidence="2 3">
    <name type="scientific">Portunus trituberculatus</name>
    <name type="common">Swimming crab</name>
    <name type="synonym">Neptunus trituberculatus</name>
    <dbReference type="NCBI Taxonomy" id="210409"/>
    <lineage>
        <taxon>Eukaryota</taxon>
        <taxon>Metazoa</taxon>
        <taxon>Ecdysozoa</taxon>
        <taxon>Arthropoda</taxon>
        <taxon>Crustacea</taxon>
        <taxon>Multicrustacea</taxon>
        <taxon>Malacostraca</taxon>
        <taxon>Eumalacostraca</taxon>
        <taxon>Eucarida</taxon>
        <taxon>Decapoda</taxon>
        <taxon>Pleocyemata</taxon>
        <taxon>Brachyura</taxon>
        <taxon>Eubrachyura</taxon>
        <taxon>Portunoidea</taxon>
        <taxon>Portunidae</taxon>
        <taxon>Portuninae</taxon>
        <taxon>Portunus</taxon>
    </lineage>
</organism>
<evidence type="ECO:0000313" key="2">
    <source>
        <dbReference type="EMBL" id="MPC35037.1"/>
    </source>
</evidence>
<dbReference type="Proteomes" id="UP000324222">
    <property type="component" value="Unassembled WGS sequence"/>
</dbReference>
<dbReference type="EMBL" id="VSRR010003183">
    <property type="protein sequence ID" value="MPC35037.1"/>
    <property type="molecule type" value="Genomic_DNA"/>
</dbReference>